<gene>
    <name evidence="2" type="ORF">H9812_00815</name>
</gene>
<comment type="caution">
    <text evidence="2">The sequence shown here is derived from an EMBL/GenBank/DDBJ whole genome shotgun (WGS) entry which is preliminary data.</text>
</comment>
<feature type="domain" description="YlxR" evidence="1">
    <location>
        <begin position="10"/>
        <end position="83"/>
    </location>
</feature>
<evidence type="ECO:0000313" key="2">
    <source>
        <dbReference type="EMBL" id="HIZ24008.1"/>
    </source>
</evidence>
<dbReference type="InterPro" id="IPR037465">
    <property type="entry name" value="YlxR"/>
</dbReference>
<proteinExistence type="predicted"/>
<reference evidence="2" key="1">
    <citation type="journal article" date="2021" name="PeerJ">
        <title>Extensive microbial diversity within the chicken gut microbiome revealed by metagenomics and culture.</title>
        <authorList>
            <person name="Gilroy R."/>
            <person name="Ravi A."/>
            <person name="Getino M."/>
            <person name="Pursley I."/>
            <person name="Horton D.L."/>
            <person name="Alikhan N.F."/>
            <person name="Baker D."/>
            <person name="Gharbi K."/>
            <person name="Hall N."/>
            <person name="Watson M."/>
            <person name="Adriaenssens E.M."/>
            <person name="Foster-Nyarko E."/>
            <person name="Jarju S."/>
            <person name="Secka A."/>
            <person name="Antonio M."/>
            <person name="Oren A."/>
            <person name="Chaudhuri R.R."/>
            <person name="La Ragione R."/>
            <person name="Hildebrand F."/>
            <person name="Pallen M.J."/>
        </authorList>
    </citation>
    <scope>NUCLEOTIDE SEQUENCE</scope>
    <source>
        <strain evidence="2">CHK33-5263</strain>
    </source>
</reference>
<protein>
    <submittedName>
        <fullName evidence="2">YlxR family protein</fullName>
    </submittedName>
</protein>
<evidence type="ECO:0000313" key="3">
    <source>
        <dbReference type="Proteomes" id="UP000824044"/>
    </source>
</evidence>
<dbReference type="SUPFAM" id="SSF64376">
    <property type="entry name" value="YlxR-like"/>
    <property type="match status" value="1"/>
</dbReference>
<dbReference type="CDD" id="cd00279">
    <property type="entry name" value="YlxR"/>
    <property type="match status" value="1"/>
</dbReference>
<dbReference type="AlphaFoldDB" id="A0A9D2DVT5"/>
<dbReference type="PANTHER" id="PTHR34215">
    <property type="entry name" value="BLL0784 PROTEIN"/>
    <property type="match status" value="1"/>
</dbReference>
<dbReference type="Gene3D" id="3.30.1230.10">
    <property type="entry name" value="YlxR-like"/>
    <property type="match status" value="1"/>
</dbReference>
<dbReference type="EMBL" id="DXBS01000018">
    <property type="protein sequence ID" value="HIZ24008.1"/>
    <property type="molecule type" value="Genomic_DNA"/>
</dbReference>
<sequence length="90" mass="10352">MPKQKKIPMRTCIACREEKPKKEMLRIVRSASGEISLDFSGKLPGRGAYICDSEACIKKLAKYRLLHKTFSQEVDESVYKAIEEEFLRAK</sequence>
<dbReference type="InterPro" id="IPR035931">
    <property type="entry name" value="YlxR-like_sf"/>
</dbReference>
<evidence type="ECO:0000259" key="1">
    <source>
        <dbReference type="Pfam" id="PF04296"/>
    </source>
</evidence>
<organism evidence="2 3">
    <name type="scientific">Candidatus Gallimonas intestinigallinarum</name>
    <dbReference type="NCBI Taxonomy" id="2838604"/>
    <lineage>
        <taxon>Bacteria</taxon>
        <taxon>Bacillati</taxon>
        <taxon>Bacillota</taxon>
        <taxon>Clostridia</taxon>
        <taxon>Candidatus Gallimonas</taxon>
    </lineage>
</organism>
<dbReference type="Pfam" id="PF04296">
    <property type="entry name" value="YlxR"/>
    <property type="match status" value="1"/>
</dbReference>
<reference evidence="2" key="2">
    <citation type="submission" date="2021-04" db="EMBL/GenBank/DDBJ databases">
        <authorList>
            <person name="Gilroy R."/>
        </authorList>
    </citation>
    <scope>NUCLEOTIDE SEQUENCE</scope>
    <source>
        <strain evidence="2">CHK33-5263</strain>
    </source>
</reference>
<dbReference type="Proteomes" id="UP000824044">
    <property type="component" value="Unassembled WGS sequence"/>
</dbReference>
<accession>A0A9D2DVT5</accession>
<name>A0A9D2DVT5_9FIRM</name>
<dbReference type="InterPro" id="IPR007393">
    <property type="entry name" value="YlxR_dom"/>
</dbReference>
<dbReference type="PANTHER" id="PTHR34215:SF1">
    <property type="entry name" value="YLXR DOMAIN-CONTAINING PROTEIN"/>
    <property type="match status" value="1"/>
</dbReference>
<dbReference type="NCBIfam" id="NF047356">
    <property type="entry name" value="RNA_bind_RnpM"/>
    <property type="match status" value="1"/>
</dbReference>